<dbReference type="RefSeq" id="WP_268631900.1">
    <property type="nucleotide sequence ID" value="NZ_JAMDLY010000008.1"/>
</dbReference>
<proteinExistence type="predicted"/>
<dbReference type="EMBL" id="JAMDLY010000008">
    <property type="protein sequence ID" value="MCY9529175.1"/>
    <property type="molecule type" value="Genomic_DNA"/>
</dbReference>
<gene>
    <name evidence="1" type="ORF">M5X04_07475</name>
</gene>
<organism evidence="1 2">
    <name type="scientific">Paenibacillus alvei</name>
    <name type="common">Bacillus alvei</name>
    <dbReference type="NCBI Taxonomy" id="44250"/>
    <lineage>
        <taxon>Bacteria</taxon>
        <taxon>Bacillati</taxon>
        <taxon>Bacillota</taxon>
        <taxon>Bacilli</taxon>
        <taxon>Bacillales</taxon>
        <taxon>Paenibacillaceae</taxon>
        <taxon>Paenibacillus</taxon>
    </lineage>
</organism>
<keyword evidence="2" id="KW-1185">Reference proteome</keyword>
<protein>
    <submittedName>
        <fullName evidence="1">DUF2577 domain-containing protein</fullName>
    </submittedName>
</protein>
<accession>A0ABT4E7X7</accession>
<evidence type="ECO:0000313" key="2">
    <source>
        <dbReference type="Proteomes" id="UP001527090"/>
    </source>
</evidence>
<comment type="caution">
    <text evidence="1">The sequence shown here is derived from an EMBL/GenBank/DDBJ whole genome shotgun (WGS) entry which is preliminary data.</text>
</comment>
<evidence type="ECO:0000313" key="1">
    <source>
        <dbReference type="EMBL" id="MCY9529175.1"/>
    </source>
</evidence>
<reference evidence="1 2" key="1">
    <citation type="submission" date="2022-05" db="EMBL/GenBank/DDBJ databases">
        <title>Genome Sequencing of Bee-Associated Microbes.</title>
        <authorList>
            <person name="Dunlap C."/>
        </authorList>
    </citation>
    <scope>NUCLEOTIDE SEQUENCE [LARGE SCALE GENOMIC DNA]</scope>
    <source>
        <strain evidence="1 2">NRRL NRS-750</strain>
    </source>
</reference>
<dbReference type="InterPro" id="IPR022555">
    <property type="entry name" value="DUF2577"/>
</dbReference>
<name>A0ABT4E7X7_PAEAL</name>
<dbReference type="Proteomes" id="UP001527090">
    <property type="component" value="Unassembled WGS sequence"/>
</dbReference>
<sequence>MESWEVQFAQLFKERNNPKKTGIVAATIIDPLPNMRISLGEEIILDMDQLVVANRVYQLKELKQGDQVVLVPTTNEQQYYVIDKVGE</sequence>
<dbReference type="Pfam" id="PF10844">
    <property type="entry name" value="DUF2577"/>
    <property type="match status" value="2"/>
</dbReference>